<keyword evidence="3" id="KW-1185">Reference proteome</keyword>
<evidence type="ECO:0000313" key="3">
    <source>
        <dbReference type="Proteomes" id="UP000053676"/>
    </source>
</evidence>
<keyword evidence="1" id="KW-1133">Transmembrane helix</keyword>
<keyword evidence="1" id="KW-0812">Transmembrane</keyword>
<dbReference type="KEGG" id="nai:NECAME_03523"/>
<evidence type="ECO:0000256" key="1">
    <source>
        <dbReference type="SAM" id="Phobius"/>
    </source>
</evidence>
<organism evidence="2 3">
    <name type="scientific">Necator americanus</name>
    <name type="common">Human hookworm</name>
    <dbReference type="NCBI Taxonomy" id="51031"/>
    <lineage>
        <taxon>Eukaryota</taxon>
        <taxon>Metazoa</taxon>
        <taxon>Ecdysozoa</taxon>
        <taxon>Nematoda</taxon>
        <taxon>Chromadorea</taxon>
        <taxon>Rhabditida</taxon>
        <taxon>Rhabditina</taxon>
        <taxon>Rhabditomorpha</taxon>
        <taxon>Strongyloidea</taxon>
        <taxon>Ancylostomatidae</taxon>
        <taxon>Bunostominae</taxon>
        <taxon>Necator</taxon>
    </lineage>
</organism>
<accession>W2T2B8</accession>
<dbReference type="Proteomes" id="UP000053676">
    <property type="component" value="Unassembled WGS sequence"/>
</dbReference>
<reference evidence="3" key="1">
    <citation type="journal article" date="2014" name="Nat. Genet.">
        <title>Genome of the human hookworm Necator americanus.</title>
        <authorList>
            <person name="Tang Y.T."/>
            <person name="Gao X."/>
            <person name="Rosa B.A."/>
            <person name="Abubucker S."/>
            <person name="Hallsworth-Pepin K."/>
            <person name="Martin J."/>
            <person name="Tyagi R."/>
            <person name="Heizer E."/>
            <person name="Zhang X."/>
            <person name="Bhonagiri-Palsikar V."/>
            <person name="Minx P."/>
            <person name="Warren W.C."/>
            <person name="Wang Q."/>
            <person name="Zhan B."/>
            <person name="Hotez P.J."/>
            <person name="Sternberg P.W."/>
            <person name="Dougall A."/>
            <person name="Gaze S.T."/>
            <person name="Mulvenna J."/>
            <person name="Sotillo J."/>
            <person name="Ranganathan S."/>
            <person name="Rabelo E.M."/>
            <person name="Wilson R.K."/>
            <person name="Felgner P.L."/>
            <person name="Bethony J."/>
            <person name="Hawdon J.M."/>
            <person name="Gasser R.B."/>
            <person name="Loukas A."/>
            <person name="Mitreva M."/>
        </authorList>
    </citation>
    <scope>NUCLEOTIDE SEQUENCE [LARGE SCALE GENOMIC DNA]</scope>
</reference>
<feature type="transmembrane region" description="Helical" evidence="1">
    <location>
        <begin position="24"/>
        <end position="43"/>
    </location>
</feature>
<sequence length="49" mass="5530">MMFPGGAANSELQQAAADKVKNDIVTFVLFGFLVEAVSMKFFFIRIDEW</sequence>
<proteinExistence type="predicted"/>
<protein>
    <submittedName>
        <fullName evidence="2">Uncharacterized protein</fullName>
    </submittedName>
</protein>
<evidence type="ECO:0000313" key="2">
    <source>
        <dbReference type="EMBL" id="ETN76150.1"/>
    </source>
</evidence>
<gene>
    <name evidence="2" type="ORF">NECAME_03523</name>
</gene>
<name>W2T2B8_NECAM</name>
<dbReference type="OrthoDB" id="5776014at2759"/>
<dbReference type="EMBL" id="KI660245">
    <property type="protein sequence ID" value="ETN76150.1"/>
    <property type="molecule type" value="Genomic_DNA"/>
</dbReference>
<dbReference type="AlphaFoldDB" id="W2T2B8"/>
<keyword evidence="1" id="KW-0472">Membrane</keyword>